<dbReference type="PROSITE" id="PS51318">
    <property type="entry name" value="TAT"/>
    <property type="match status" value="1"/>
</dbReference>
<dbReference type="AlphaFoldDB" id="A0A940WM81"/>
<dbReference type="InterPro" id="IPR001316">
    <property type="entry name" value="Pept_S1A_streptogrisin"/>
</dbReference>
<dbReference type="PIRSF" id="PIRSF001134">
    <property type="entry name" value="Streptogrisin"/>
    <property type="match status" value="1"/>
</dbReference>
<keyword evidence="7 9" id="KW-1015">Disulfide bond</keyword>
<evidence type="ECO:0000256" key="2">
    <source>
        <dbReference type="ARBA" id="ARBA00022670"/>
    </source>
</evidence>
<dbReference type="CDD" id="cd21112">
    <property type="entry name" value="alphaLP-like"/>
    <property type="match status" value="1"/>
</dbReference>
<evidence type="ECO:0000256" key="9">
    <source>
        <dbReference type="PIRSR" id="PIRSR001134-2"/>
    </source>
</evidence>
<sequence length="384" mass="38939">MLHRRTVIAGCALTMAALALVATPAMAQTAASSSSSSPVKPPPAMIEAMQRDLGISAAQAEARIANESRASATEAKVQASLGGSFAGTWVTGPTSATQIVATTDAGQAGAILASGAQPQIVGRSLATLTTAKDALDRAAANAPAGVSAWYVDVRSNSVVVQAAQPADAEAFVAASGADTSAVQVVQSAEQPQTFYDVRGGDAYYIANRARCSVGFSVRRGSTNGFVSAGHCATVGSSLTGYNQVAMGSFQGYSFPGNDYSWAAVNSNWTPRPWVRGSSGNVTVSGSTVAVVGASICRSGSTTGWHCGTVQQRNTSVRYQEGTVSELTRTNVCAEPGDSGGPFISGSQAQGVTSGGSGNCTYGGTTYFQPVNEILSVYGLTLVTG</sequence>
<evidence type="ECO:0000259" key="11">
    <source>
        <dbReference type="Pfam" id="PF02983"/>
    </source>
</evidence>
<dbReference type="GO" id="GO:0006508">
    <property type="term" value="P:proteolysis"/>
    <property type="evidence" value="ECO:0007669"/>
    <property type="project" value="UniProtKB-KW"/>
</dbReference>
<evidence type="ECO:0000256" key="5">
    <source>
        <dbReference type="ARBA" id="ARBA00022825"/>
    </source>
</evidence>
<keyword evidence="13" id="KW-1185">Reference proteome</keyword>
<dbReference type="InterPro" id="IPR009003">
    <property type="entry name" value="Peptidase_S1_PA"/>
</dbReference>
<dbReference type="InterPro" id="IPR033116">
    <property type="entry name" value="TRYPSIN_SER"/>
</dbReference>
<dbReference type="GO" id="GO:0005576">
    <property type="term" value="C:extracellular region"/>
    <property type="evidence" value="ECO:0007669"/>
    <property type="project" value="InterPro"/>
</dbReference>
<gene>
    <name evidence="12" type="ORF">JOL79_19195</name>
</gene>
<protein>
    <submittedName>
        <fullName evidence="12">S1 family peptidase</fullName>
    </submittedName>
</protein>
<feature type="active site" description="Charge relay system" evidence="8">
    <location>
        <position position="258"/>
    </location>
</feature>
<dbReference type="Gene3D" id="2.40.10.10">
    <property type="entry name" value="Trypsin-like serine proteases"/>
    <property type="match status" value="2"/>
</dbReference>
<evidence type="ECO:0000256" key="1">
    <source>
        <dbReference type="ARBA" id="ARBA00007664"/>
    </source>
</evidence>
<dbReference type="Pfam" id="PF02983">
    <property type="entry name" value="Pro_Al_protease"/>
    <property type="match status" value="1"/>
</dbReference>
<dbReference type="InterPro" id="IPR035070">
    <property type="entry name" value="Streptogrisin_prodomain"/>
</dbReference>
<dbReference type="InterPro" id="IPR018114">
    <property type="entry name" value="TRYPSIN_HIS"/>
</dbReference>
<dbReference type="PRINTS" id="PR00861">
    <property type="entry name" value="ALYTICPTASE"/>
</dbReference>
<dbReference type="InterPro" id="IPR004236">
    <property type="entry name" value="Pept_S1_alpha_lytic"/>
</dbReference>
<evidence type="ECO:0000313" key="12">
    <source>
        <dbReference type="EMBL" id="MBP2705937.1"/>
    </source>
</evidence>
<feature type="domain" description="Peptidase S1A alpha-lytic prodomain" evidence="11">
    <location>
        <begin position="123"/>
        <end position="178"/>
    </location>
</feature>
<feature type="disulfide bond" evidence="9">
    <location>
        <begin position="211"/>
        <end position="231"/>
    </location>
</feature>
<keyword evidence="5" id="KW-0720">Serine protease</keyword>
<feature type="disulfide bond" evidence="9">
    <location>
        <begin position="332"/>
        <end position="359"/>
    </location>
</feature>
<feature type="disulfide bond" evidence="9">
    <location>
        <begin position="296"/>
        <end position="306"/>
    </location>
</feature>
<dbReference type="PROSITE" id="PS00135">
    <property type="entry name" value="TRYPSIN_SER"/>
    <property type="match status" value="1"/>
</dbReference>
<feature type="active site" description="Charge relay system" evidence="8">
    <location>
        <position position="338"/>
    </location>
</feature>
<keyword evidence="2" id="KW-0645">Protease</keyword>
<evidence type="ECO:0000256" key="3">
    <source>
        <dbReference type="ARBA" id="ARBA00022729"/>
    </source>
</evidence>
<feature type="active site" description="Charge relay system" evidence="8">
    <location>
        <position position="230"/>
    </location>
</feature>
<name>A0A940WM81_9ACTN</name>
<dbReference type="InterPro" id="IPR006311">
    <property type="entry name" value="TAT_signal"/>
</dbReference>
<dbReference type="SUPFAM" id="SSF54806">
    <property type="entry name" value="Alpha-lytic protease prodomain"/>
    <property type="match status" value="2"/>
</dbReference>
<dbReference type="InterPro" id="IPR043504">
    <property type="entry name" value="Peptidase_S1_PA_chymotrypsin"/>
</dbReference>
<evidence type="ECO:0000256" key="8">
    <source>
        <dbReference type="PIRSR" id="PIRSR001134-1"/>
    </source>
</evidence>
<keyword evidence="3 10" id="KW-0732">Signal</keyword>
<comment type="similarity">
    <text evidence="1">Belongs to the peptidase S1 family.</text>
</comment>
<keyword evidence="6" id="KW-0865">Zymogen</keyword>
<dbReference type="GO" id="GO:0004252">
    <property type="term" value="F:serine-type endopeptidase activity"/>
    <property type="evidence" value="ECO:0007669"/>
    <property type="project" value="InterPro"/>
</dbReference>
<dbReference type="SUPFAM" id="SSF50494">
    <property type="entry name" value="Trypsin-like serine proteases"/>
    <property type="match status" value="1"/>
</dbReference>
<feature type="signal peptide" evidence="10">
    <location>
        <begin position="1"/>
        <end position="27"/>
    </location>
</feature>
<accession>A0A940WM81</accession>
<dbReference type="RefSeq" id="WP_210157222.1">
    <property type="nucleotide sequence ID" value="NZ_JAFCNB010000010.1"/>
</dbReference>
<proteinExistence type="inferred from homology"/>
<comment type="caution">
    <text evidence="12">The sequence shown here is derived from an EMBL/GenBank/DDBJ whole genome shotgun (WGS) entry which is preliminary data.</text>
</comment>
<dbReference type="InterPro" id="IPR037295">
    <property type="entry name" value="Alpha-lytic_protease_prodomain"/>
</dbReference>
<evidence type="ECO:0000256" key="7">
    <source>
        <dbReference type="ARBA" id="ARBA00023157"/>
    </source>
</evidence>
<dbReference type="EMBL" id="JAFCNB010000010">
    <property type="protein sequence ID" value="MBP2705937.1"/>
    <property type="molecule type" value="Genomic_DNA"/>
</dbReference>
<feature type="chain" id="PRO_5036760659" evidence="10">
    <location>
        <begin position="28"/>
        <end position="384"/>
    </location>
</feature>
<dbReference type="PROSITE" id="PS00134">
    <property type="entry name" value="TRYPSIN_HIS"/>
    <property type="match status" value="1"/>
</dbReference>
<reference evidence="12" key="1">
    <citation type="submission" date="2021-02" db="EMBL/GenBank/DDBJ databases">
        <title>Draft genome sequence of Microbispora sp. RL4-1S isolated from rice leaves in Thailand.</title>
        <authorList>
            <person name="Muangham S."/>
            <person name="Duangmal K."/>
        </authorList>
    </citation>
    <scope>NUCLEOTIDE SEQUENCE</scope>
    <source>
        <strain evidence="12">RL4-1S</strain>
    </source>
</reference>
<evidence type="ECO:0000256" key="4">
    <source>
        <dbReference type="ARBA" id="ARBA00022801"/>
    </source>
</evidence>
<evidence type="ECO:0000256" key="10">
    <source>
        <dbReference type="SAM" id="SignalP"/>
    </source>
</evidence>
<organism evidence="12 13">
    <name type="scientific">Microbispora oryzae</name>
    <dbReference type="NCBI Taxonomy" id="2806554"/>
    <lineage>
        <taxon>Bacteria</taxon>
        <taxon>Bacillati</taxon>
        <taxon>Actinomycetota</taxon>
        <taxon>Actinomycetes</taxon>
        <taxon>Streptosporangiales</taxon>
        <taxon>Streptosporangiaceae</taxon>
        <taxon>Microbispora</taxon>
    </lineage>
</organism>
<dbReference type="Proteomes" id="UP000674234">
    <property type="component" value="Unassembled WGS sequence"/>
</dbReference>
<evidence type="ECO:0000313" key="13">
    <source>
        <dbReference type="Proteomes" id="UP000674234"/>
    </source>
</evidence>
<keyword evidence="4" id="KW-0378">Hydrolase</keyword>
<evidence type="ECO:0000256" key="6">
    <source>
        <dbReference type="ARBA" id="ARBA00023145"/>
    </source>
</evidence>
<dbReference type="Gene3D" id="3.30.300.50">
    <property type="match status" value="2"/>
</dbReference>